<evidence type="ECO:0000313" key="1">
    <source>
        <dbReference type="EMBL" id="KKL14893.1"/>
    </source>
</evidence>
<dbReference type="EMBL" id="LAZR01040276">
    <property type="protein sequence ID" value="KKL14893.1"/>
    <property type="molecule type" value="Genomic_DNA"/>
</dbReference>
<sequence length="102" mass="11006">MNRREALNGGAAVVMGLLLPFVPTPQPYADGGVFVPEAMADAFIGELRKRAFVRQANAVLVDLTAGNLRVPRLKLEELVLDIVRPAGRDAALQALRVEKDNA</sequence>
<gene>
    <name evidence="1" type="ORF">LCGC14_2511110</name>
</gene>
<accession>A0A0F9DSL6</accession>
<reference evidence="1" key="1">
    <citation type="journal article" date="2015" name="Nature">
        <title>Complex archaea that bridge the gap between prokaryotes and eukaryotes.</title>
        <authorList>
            <person name="Spang A."/>
            <person name="Saw J.H."/>
            <person name="Jorgensen S.L."/>
            <person name="Zaremba-Niedzwiedzka K."/>
            <person name="Martijn J."/>
            <person name="Lind A.E."/>
            <person name="van Eijk R."/>
            <person name="Schleper C."/>
            <person name="Guy L."/>
            <person name="Ettema T.J."/>
        </authorList>
    </citation>
    <scope>NUCLEOTIDE SEQUENCE</scope>
</reference>
<organism evidence="1">
    <name type="scientific">marine sediment metagenome</name>
    <dbReference type="NCBI Taxonomy" id="412755"/>
    <lineage>
        <taxon>unclassified sequences</taxon>
        <taxon>metagenomes</taxon>
        <taxon>ecological metagenomes</taxon>
    </lineage>
</organism>
<name>A0A0F9DSL6_9ZZZZ</name>
<protein>
    <submittedName>
        <fullName evidence="1">Uncharacterized protein</fullName>
    </submittedName>
</protein>
<dbReference type="AlphaFoldDB" id="A0A0F9DSL6"/>
<comment type="caution">
    <text evidence="1">The sequence shown here is derived from an EMBL/GenBank/DDBJ whole genome shotgun (WGS) entry which is preliminary data.</text>
</comment>
<proteinExistence type="predicted"/>